<comment type="similarity">
    <text evidence="5">Belongs to the SAT4 family.</text>
</comment>
<feature type="transmembrane region" description="Helical" evidence="7">
    <location>
        <begin position="45"/>
        <end position="67"/>
    </location>
</feature>
<evidence type="ECO:0000256" key="4">
    <source>
        <dbReference type="ARBA" id="ARBA00023136"/>
    </source>
</evidence>
<dbReference type="Proteomes" id="UP000462212">
    <property type="component" value="Unassembled WGS sequence"/>
</dbReference>
<proteinExistence type="inferred from homology"/>
<reference evidence="9 10" key="1">
    <citation type="submission" date="2018-05" db="EMBL/GenBank/DDBJ databases">
        <title>Genome sequencing and assembly of the regulated plant pathogen Lachnellula willkommii and related sister species for the development of diagnostic species identification markers.</title>
        <authorList>
            <person name="Giroux E."/>
            <person name="Bilodeau G."/>
        </authorList>
    </citation>
    <scope>NUCLEOTIDE SEQUENCE [LARGE SCALE GENOMIC DNA]</scope>
    <source>
        <strain evidence="9 10">CBS 197.66</strain>
    </source>
</reference>
<accession>A0A8H8RG22</accession>
<feature type="transmembrane region" description="Helical" evidence="7">
    <location>
        <begin position="214"/>
        <end position="236"/>
    </location>
</feature>
<comment type="caution">
    <text evidence="9">The sequence shown here is derived from an EMBL/GenBank/DDBJ whole genome shotgun (WGS) entry which is preliminary data.</text>
</comment>
<protein>
    <recommendedName>
        <fullName evidence="8">Rhodopsin domain-containing protein</fullName>
    </recommendedName>
</protein>
<feature type="transmembrane region" description="Helical" evidence="7">
    <location>
        <begin position="179"/>
        <end position="202"/>
    </location>
</feature>
<dbReference type="AlphaFoldDB" id="A0A8H8RG22"/>
<organism evidence="9 10">
    <name type="scientific">Lachnellula subtilissima</name>
    <dbReference type="NCBI Taxonomy" id="602034"/>
    <lineage>
        <taxon>Eukaryota</taxon>
        <taxon>Fungi</taxon>
        <taxon>Dikarya</taxon>
        <taxon>Ascomycota</taxon>
        <taxon>Pezizomycotina</taxon>
        <taxon>Leotiomycetes</taxon>
        <taxon>Helotiales</taxon>
        <taxon>Lachnaceae</taxon>
        <taxon>Lachnellula</taxon>
    </lineage>
</organism>
<feature type="transmembrane region" description="Helical" evidence="7">
    <location>
        <begin position="248"/>
        <end position="269"/>
    </location>
</feature>
<evidence type="ECO:0000256" key="2">
    <source>
        <dbReference type="ARBA" id="ARBA00022692"/>
    </source>
</evidence>
<dbReference type="InterPro" id="IPR049326">
    <property type="entry name" value="Rhodopsin_dom_fungi"/>
</dbReference>
<evidence type="ECO:0000256" key="6">
    <source>
        <dbReference type="SAM" id="MobiDB-lite"/>
    </source>
</evidence>
<feature type="region of interest" description="Disordered" evidence="6">
    <location>
        <begin position="309"/>
        <end position="336"/>
    </location>
</feature>
<feature type="transmembrane region" description="Helical" evidence="7">
    <location>
        <begin position="100"/>
        <end position="120"/>
    </location>
</feature>
<keyword evidence="10" id="KW-1185">Reference proteome</keyword>
<dbReference type="EMBL" id="QGMJ01000809">
    <property type="protein sequence ID" value="TVY33395.1"/>
    <property type="molecule type" value="Genomic_DNA"/>
</dbReference>
<feature type="domain" description="Rhodopsin" evidence="8">
    <location>
        <begin position="28"/>
        <end position="271"/>
    </location>
</feature>
<dbReference type="PANTHER" id="PTHR33048:SF2">
    <property type="entry name" value="SRPK"/>
    <property type="match status" value="1"/>
</dbReference>
<evidence type="ECO:0000256" key="1">
    <source>
        <dbReference type="ARBA" id="ARBA00004141"/>
    </source>
</evidence>
<keyword evidence="4 7" id="KW-0472">Membrane</keyword>
<keyword evidence="3 7" id="KW-1133">Transmembrane helix</keyword>
<name>A0A8H8RG22_9HELO</name>
<evidence type="ECO:0000256" key="3">
    <source>
        <dbReference type="ARBA" id="ARBA00022989"/>
    </source>
</evidence>
<keyword evidence="2 7" id="KW-0812">Transmembrane</keyword>
<evidence type="ECO:0000259" key="8">
    <source>
        <dbReference type="Pfam" id="PF20684"/>
    </source>
</evidence>
<dbReference type="InterPro" id="IPR052337">
    <property type="entry name" value="SAT4-like"/>
</dbReference>
<evidence type="ECO:0000313" key="10">
    <source>
        <dbReference type="Proteomes" id="UP000462212"/>
    </source>
</evidence>
<gene>
    <name evidence="9" type="ORF">LSUB1_G007291</name>
</gene>
<dbReference type="OrthoDB" id="4329349at2759"/>
<feature type="transmembrane region" description="Helical" evidence="7">
    <location>
        <begin position="132"/>
        <end position="159"/>
    </location>
</feature>
<dbReference type="GO" id="GO:0016020">
    <property type="term" value="C:membrane"/>
    <property type="evidence" value="ECO:0007669"/>
    <property type="project" value="UniProtKB-SubCell"/>
</dbReference>
<evidence type="ECO:0000313" key="9">
    <source>
        <dbReference type="EMBL" id="TVY33395.1"/>
    </source>
</evidence>
<evidence type="ECO:0000256" key="7">
    <source>
        <dbReference type="SAM" id="Phobius"/>
    </source>
</evidence>
<dbReference type="PANTHER" id="PTHR33048">
    <property type="entry name" value="PTH11-LIKE INTEGRAL MEMBRANE PROTEIN (AFU_ORTHOLOGUE AFUA_5G11245)"/>
    <property type="match status" value="1"/>
</dbReference>
<sequence length="402" mass="44016">MNAISRDPEFLREEWALYGVGTLVLLTRFATRIKTVGFKGFQGDDYMSILVLALFTVDAATVHIVYYSGTNVEGSVLQQIRPLTATEIDMFTHGSKEQLVAWYSYTALIWAMKGTMLFFFNRLTFGLDQHRYIKWLAIGCGLSYVAVFLTITLGCFPTRKNWQVVPDPGKVCTLKLQNFLVTVVLNVITDAAILAIPVPLLWRLKVPLRRKLVVALLLCSGLFVICAAIVRVALTLGAHPSAKNINRWGVRETIVGIVAINLPILRPLFNKTFWSKGTFKSSSPSHGTSCNPDIHGNYEMSASFAPKARGGTSTCNEGASSVPGKNRSHSKESLGSLAGSEEFIIEPRKRVTVETTFQITSEDLEKVDSEQGWGIGGVGVGASKASVEAQAVDDQIMQSGKC</sequence>
<comment type="subcellular location">
    <subcellularLocation>
        <location evidence="1">Membrane</location>
        <topology evidence="1">Multi-pass membrane protein</topology>
    </subcellularLocation>
</comment>
<feature type="transmembrane region" description="Helical" evidence="7">
    <location>
        <begin position="15"/>
        <end position="33"/>
    </location>
</feature>
<evidence type="ECO:0000256" key="5">
    <source>
        <dbReference type="ARBA" id="ARBA00038359"/>
    </source>
</evidence>
<dbReference type="Pfam" id="PF20684">
    <property type="entry name" value="Fung_rhodopsin"/>
    <property type="match status" value="1"/>
</dbReference>